<dbReference type="GO" id="GO:0140359">
    <property type="term" value="F:ABC-type transporter activity"/>
    <property type="evidence" value="ECO:0007669"/>
    <property type="project" value="InterPro"/>
</dbReference>
<keyword evidence="3" id="KW-0813">Transport</keyword>
<evidence type="ECO:0000256" key="9">
    <source>
        <dbReference type="ARBA" id="ARBA00023136"/>
    </source>
</evidence>
<proteinExistence type="inferred from homology"/>
<keyword evidence="8 11" id="KW-1133">Transmembrane helix</keyword>
<name>A0A979FQD0_HYAAZ</name>
<keyword evidence="5" id="KW-0677">Repeat</keyword>
<dbReference type="InterPro" id="IPR003439">
    <property type="entry name" value="ABC_transporter-like_ATP-bd"/>
</dbReference>
<organism evidence="14 15">
    <name type="scientific">Hyalella azteca</name>
    <name type="common">Amphipod</name>
    <dbReference type="NCBI Taxonomy" id="294128"/>
    <lineage>
        <taxon>Eukaryota</taxon>
        <taxon>Metazoa</taxon>
        <taxon>Ecdysozoa</taxon>
        <taxon>Arthropoda</taxon>
        <taxon>Crustacea</taxon>
        <taxon>Multicrustacea</taxon>
        <taxon>Malacostraca</taxon>
        <taxon>Eumalacostraca</taxon>
        <taxon>Peracarida</taxon>
        <taxon>Amphipoda</taxon>
        <taxon>Senticaudata</taxon>
        <taxon>Talitrida</taxon>
        <taxon>Talitroidea</taxon>
        <taxon>Hyalellidae</taxon>
        <taxon>Hyalella</taxon>
    </lineage>
</organism>
<dbReference type="FunFam" id="3.40.50.300:FF:000973">
    <property type="entry name" value="Multidrug resistance-associated protein 4"/>
    <property type="match status" value="1"/>
</dbReference>
<comment type="similarity">
    <text evidence="2">Belongs to the ABC transporter superfamily. ABCC family. Conjugate transporter (TC 3.A.1.208) subfamily.</text>
</comment>
<dbReference type="GeneID" id="108668865"/>
<keyword evidence="7 15" id="KW-0067">ATP-binding</keyword>
<dbReference type="GO" id="GO:0005524">
    <property type="term" value="F:ATP binding"/>
    <property type="evidence" value="ECO:0007669"/>
    <property type="project" value="UniProtKB-KW"/>
</dbReference>
<evidence type="ECO:0000256" key="1">
    <source>
        <dbReference type="ARBA" id="ARBA00004141"/>
    </source>
</evidence>
<dbReference type="Gene3D" id="1.20.1560.10">
    <property type="entry name" value="ABC transporter type 1, transmembrane domain"/>
    <property type="match status" value="2"/>
</dbReference>
<feature type="domain" description="ABC transmembrane type-1" evidence="13">
    <location>
        <begin position="642"/>
        <end position="879"/>
    </location>
</feature>
<dbReference type="CDD" id="cd03244">
    <property type="entry name" value="ABCC_MRP_domain2"/>
    <property type="match status" value="1"/>
</dbReference>
<dbReference type="KEGG" id="hazt:108668865"/>
<dbReference type="PANTHER" id="PTHR24223:SF456">
    <property type="entry name" value="MULTIDRUG RESISTANCE-ASSOCIATED PROTEIN LETHAL(2)03659"/>
    <property type="match status" value="1"/>
</dbReference>
<feature type="transmembrane region" description="Helical" evidence="11">
    <location>
        <begin position="300"/>
        <end position="319"/>
    </location>
</feature>
<evidence type="ECO:0000256" key="8">
    <source>
        <dbReference type="ARBA" id="ARBA00022989"/>
    </source>
</evidence>
<dbReference type="FunFam" id="1.20.1560.10:FF:000026">
    <property type="entry name" value="Multidrug resistance-associated protein lethal(2)03659"/>
    <property type="match status" value="1"/>
</dbReference>
<evidence type="ECO:0000256" key="4">
    <source>
        <dbReference type="ARBA" id="ARBA00022692"/>
    </source>
</evidence>
<dbReference type="InterPro" id="IPR017871">
    <property type="entry name" value="ABC_transporter-like_CS"/>
</dbReference>
<dbReference type="OMA" id="EGHNISR"/>
<dbReference type="InterPro" id="IPR011527">
    <property type="entry name" value="ABC1_TM_dom"/>
</dbReference>
<dbReference type="InterPro" id="IPR050173">
    <property type="entry name" value="ABC_transporter_C-like"/>
</dbReference>
<feature type="transmembrane region" description="Helical" evidence="11">
    <location>
        <begin position="642"/>
        <end position="667"/>
    </location>
</feature>
<keyword evidence="4 11" id="KW-0812">Transmembrane</keyword>
<dbReference type="Gene3D" id="3.40.50.300">
    <property type="entry name" value="P-loop containing nucleotide triphosphate hydrolases"/>
    <property type="match status" value="2"/>
</dbReference>
<evidence type="ECO:0000256" key="11">
    <source>
        <dbReference type="SAM" id="Phobius"/>
    </source>
</evidence>
<dbReference type="PROSITE" id="PS50929">
    <property type="entry name" value="ABC_TM1F"/>
    <property type="match status" value="2"/>
</dbReference>
<dbReference type="PROSITE" id="PS00211">
    <property type="entry name" value="ABC_TRANSPORTER_1"/>
    <property type="match status" value="2"/>
</dbReference>
<feature type="transmembrane region" description="Helical" evidence="11">
    <location>
        <begin position="71"/>
        <end position="93"/>
    </location>
</feature>
<comment type="subcellular location">
    <subcellularLocation>
        <location evidence="1">Membrane</location>
        <topology evidence="1">Multi-pass membrane protein</topology>
    </subcellularLocation>
</comment>
<keyword evidence="6" id="KW-0547">Nucleotide-binding</keyword>
<gene>
    <name evidence="15" type="primary">LOC108668865</name>
</gene>
<dbReference type="CDD" id="cd03250">
    <property type="entry name" value="ABCC_MRP_domain1"/>
    <property type="match status" value="1"/>
</dbReference>
<feature type="transmembrane region" description="Helical" evidence="11">
    <location>
        <begin position="714"/>
        <end position="732"/>
    </location>
</feature>
<dbReference type="AlphaFoldDB" id="A0A979FQD0"/>
<dbReference type="PROSITE" id="PS50893">
    <property type="entry name" value="ABC_TRANSPORTER_2"/>
    <property type="match status" value="2"/>
</dbReference>
<evidence type="ECO:0000256" key="6">
    <source>
        <dbReference type="ARBA" id="ARBA00022741"/>
    </source>
</evidence>
<sequence>MTSFTSFARWLIPLLRKGLYNDLSTEDLHAIDDSETSKFLTDNMEKLWQEEALRPEPRYARALMRYFGGSCFKAGLSAAIAECILRIAQPVLLGQLLRHLGGVQGYEEVWKGWAFGTGIILCSLLYLFTFYYHSFSVRNIGMKMRIASCGLIYRKSLRLSKSALANTTVGEMVNLLSNDVNRFDTSLVFCNFLWIAPLQLSLVLGLLYHMFGLSGMTGVAFLIILIPLQCYMGNVFSRLRQRTAQHTDERVRIMNEIVNAIKVVKMFAWEPPFMTLVSDARKKEIGVIRRSNFLKAVNEALFFSSAKLAICLTVITYVLTGSLVTAEKEFFIQEEIAVHGNHVSENVLLISGERFEDEQSGVAIRELRAQWCTGTRTTLDDITATVMAGELLVVVGPVGAGKSSLLHCLLGELPALHGRVRVSGKIAYAAQEPWLFSDSIRKNILFGKEYVPVKYAEIIKVCGLDADLKQLADGDLTFVGERGTTLSGGQKARISLARALYQDGDVVLLDDPLSAVDAAVGKQLFDLCIRGYLRRKAVILVTHQLQYISAAHNILVLLEVRRSPPAAVHQRRPQHPRAARGETEPTSCSTSAPPTTSSCCSRTNELHGQTHQGAINGHNIFNQTTKGLEVDVPFTSFTFAQVYGALVCIVLILSLGRTVLFFMMCCVSSRRLHDNMFQAVMRAPMRYFDTQPIGHVLNCFTKDMGQIDDLMPMCLWDFLTISLNTVGIIAMIGFVFPYMFIPTAVFVVVLILLRRLYLHTARDIRRLEAITRSPVFSHLSTSLDGLTTIRAFRTQRSFIRGFDHLQDLHTSSYSMITATTQWYGFSLDGLSAFFVACVIITCIAEQGHRSGDIGLAIYCALMLTNTLQWGVRQSAEVENQMISVERVLALSELQPEASLISDEGESRNANIKPGWPTSGQIDFRNVSLRYEENQPMVLKNISFTISSGEKIGIVGRTGAGKSSLISCLLRLTEPAGQINIDGVDIGKLGLHTLRKNISIIPQDPVLFNGSLRMNLDPFDEYSDDQLWNALNEVQLKEGVQASPDGLDQTVEEGGSNLSVGQRQLVCLARAILSHNRILLIDEATANVDSKADELIQRTIREKFKQCTVLTVAHRLQTIMDSTRVMVISAGKIHELDAPHSLLQDRASLFSRLVRQADDATAERLHNIAREAYKKRNILTPPF</sequence>
<feature type="transmembrane region" description="Helical" evidence="11">
    <location>
        <begin position="113"/>
        <end position="135"/>
    </location>
</feature>
<dbReference type="FunFam" id="3.40.50.300:FF:000163">
    <property type="entry name" value="Multidrug resistance-associated protein member 4"/>
    <property type="match status" value="1"/>
</dbReference>
<dbReference type="Pfam" id="PF00005">
    <property type="entry name" value="ABC_tran"/>
    <property type="match status" value="2"/>
</dbReference>
<feature type="domain" description="ABC transporter" evidence="12">
    <location>
        <begin position="921"/>
        <end position="1154"/>
    </location>
</feature>
<protein>
    <submittedName>
        <fullName evidence="15">ATP-binding cassette sub-family C member 4</fullName>
    </submittedName>
</protein>
<dbReference type="InterPro" id="IPR003593">
    <property type="entry name" value="AAA+_ATPase"/>
</dbReference>
<dbReference type="InterPro" id="IPR036640">
    <property type="entry name" value="ABC1_TM_sf"/>
</dbReference>
<dbReference type="PANTHER" id="PTHR24223">
    <property type="entry name" value="ATP-BINDING CASSETTE SUB-FAMILY C"/>
    <property type="match status" value="1"/>
</dbReference>
<evidence type="ECO:0000256" key="10">
    <source>
        <dbReference type="SAM" id="MobiDB-lite"/>
    </source>
</evidence>
<dbReference type="OrthoDB" id="6500128at2759"/>
<evidence type="ECO:0000313" key="15">
    <source>
        <dbReference type="RefSeq" id="XP_047739320.1"/>
    </source>
</evidence>
<feature type="transmembrane region" description="Helical" evidence="11">
    <location>
        <begin position="192"/>
        <end position="211"/>
    </location>
</feature>
<evidence type="ECO:0000256" key="5">
    <source>
        <dbReference type="ARBA" id="ARBA00022737"/>
    </source>
</evidence>
<feature type="region of interest" description="Disordered" evidence="10">
    <location>
        <begin position="566"/>
        <end position="602"/>
    </location>
</feature>
<dbReference type="SUPFAM" id="SSF52540">
    <property type="entry name" value="P-loop containing nucleoside triphosphate hydrolases"/>
    <property type="match status" value="2"/>
</dbReference>
<feature type="transmembrane region" description="Helical" evidence="11">
    <location>
        <begin position="738"/>
        <end position="757"/>
    </location>
</feature>
<dbReference type="Pfam" id="PF00664">
    <property type="entry name" value="ABC_membrane"/>
    <property type="match status" value="2"/>
</dbReference>
<evidence type="ECO:0000256" key="2">
    <source>
        <dbReference type="ARBA" id="ARBA00009726"/>
    </source>
</evidence>
<dbReference type="Proteomes" id="UP000694843">
    <property type="component" value="Unplaced"/>
</dbReference>
<feature type="domain" description="ABC transmembrane type-1" evidence="13">
    <location>
        <begin position="74"/>
        <end position="323"/>
    </location>
</feature>
<dbReference type="InterPro" id="IPR027417">
    <property type="entry name" value="P-loop_NTPase"/>
</dbReference>
<dbReference type="SUPFAM" id="SSF90123">
    <property type="entry name" value="ABC transporter transmembrane region"/>
    <property type="match status" value="2"/>
</dbReference>
<accession>A0A979FQD0</accession>
<evidence type="ECO:0000256" key="3">
    <source>
        <dbReference type="ARBA" id="ARBA00022448"/>
    </source>
</evidence>
<evidence type="ECO:0000259" key="13">
    <source>
        <dbReference type="PROSITE" id="PS50929"/>
    </source>
</evidence>
<dbReference type="RefSeq" id="XP_047739320.1">
    <property type="nucleotide sequence ID" value="XM_047883364.1"/>
</dbReference>
<feature type="compositionally biased region" description="Low complexity" evidence="10">
    <location>
        <begin position="584"/>
        <end position="602"/>
    </location>
</feature>
<evidence type="ECO:0000259" key="12">
    <source>
        <dbReference type="PROSITE" id="PS50893"/>
    </source>
</evidence>
<reference evidence="15" key="1">
    <citation type="submission" date="2025-08" db="UniProtKB">
        <authorList>
            <consortium name="RefSeq"/>
        </authorList>
    </citation>
    <scope>IDENTIFICATION</scope>
    <source>
        <tissue evidence="15">Whole organism</tissue>
    </source>
</reference>
<feature type="domain" description="ABC transporter" evidence="12">
    <location>
        <begin position="362"/>
        <end position="585"/>
    </location>
</feature>
<keyword evidence="14" id="KW-1185">Reference proteome</keyword>
<dbReference type="GO" id="GO:0016020">
    <property type="term" value="C:membrane"/>
    <property type="evidence" value="ECO:0007669"/>
    <property type="project" value="UniProtKB-SubCell"/>
</dbReference>
<evidence type="ECO:0000313" key="14">
    <source>
        <dbReference type="Proteomes" id="UP000694843"/>
    </source>
</evidence>
<dbReference type="FunFam" id="1.20.1560.10:FF:000014">
    <property type="entry name" value="Multidrug resistance-associated protein member 4"/>
    <property type="match status" value="1"/>
</dbReference>
<keyword evidence="9 11" id="KW-0472">Membrane</keyword>
<evidence type="ECO:0000256" key="7">
    <source>
        <dbReference type="ARBA" id="ARBA00022840"/>
    </source>
</evidence>
<feature type="transmembrane region" description="Helical" evidence="11">
    <location>
        <begin position="217"/>
        <end position="236"/>
    </location>
</feature>
<dbReference type="GO" id="GO:0016887">
    <property type="term" value="F:ATP hydrolysis activity"/>
    <property type="evidence" value="ECO:0007669"/>
    <property type="project" value="InterPro"/>
</dbReference>
<dbReference type="SMART" id="SM00382">
    <property type="entry name" value="AAA"/>
    <property type="match status" value="2"/>
</dbReference>
<feature type="compositionally biased region" description="Basic residues" evidence="10">
    <location>
        <begin position="569"/>
        <end position="578"/>
    </location>
</feature>